<sequence>MENEIDIEITAAAAEKMSLIEELRRVRRLLEVNLEHLDTANLMETTKKASKKKTKQVLHQINTFKN</sequence>
<dbReference type="VEuPathDB" id="VectorBase:LLOJ003882"/>
<dbReference type="AlphaFoldDB" id="A0A1B0CHH0"/>
<dbReference type="EMBL" id="AJWK01012369">
    <property type="status" value="NOT_ANNOTATED_CDS"/>
    <property type="molecule type" value="Genomic_DNA"/>
</dbReference>
<keyword evidence="3" id="KW-1185">Reference proteome</keyword>
<dbReference type="Proteomes" id="UP000092461">
    <property type="component" value="Unassembled WGS sequence"/>
</dbReference>
<dbReference type="EnsemblMetazoa" id="LLOJ003882-RA">
    <property type="protein sequence ID" value="LLOJ003882-PA"/>
    <property type="gene ID" value="LLOJ003882"/>
</dbReference>
<feature type="compositionally biased region" description="Polar residues" evidence="1">
    <location>
        <begin position="57"/>
        <end position="66"/>
    </location>
</feature>
<evidence type="ECO:0000313" key="3">
    <source>
        <dbReference type="Proteomes" id="UP000092461"/>
    </source>
</evidence>
<accession>A0A1B0CHH0</accession>
<feature type="region of interest" description="Disordered" evidence="1">
    <location>
        <begin position="46"/>
        <end position="66"/>
    </location>
</feature>
<evidence type="ECO:0000256" key="1">
    <source>
        <dbReference type="SAM" id="MobiDB-lite"/>
    </source>
</evidence>
<name>A0A1B0CHH0_LUTLO</name>
<protein>
    <submittedName>
        <fullName evidence="2">Uncharacterized protein</fullName>
    </submittedName>
</protein>
<proteinExistence type="predicted"/>
<organism evidence="2 3">
    <name type="scientific">Lutzomyia longipalpis</name>
    <name type="common">Sand fly</name>
    <dbReference type="NCBI Taxonomy" id="7200"/>
    <lineage>
        <taxon>Eukaryota</taxon>
        <taxon>Metazoa</taxon>
        <taxon>Ecdysozoa</taxon>
        <taxon>Arthropoda</taxon>
        <taxon>Hexapoda</taxon>
        <taxon>Insecta</taxon>
        <taxon>Pterygota</taxon>
        <taxon>Neoptera</taxon>
        <taxon>Endopterygota</taxon>
        <taxon>Diptera</taxon>
        <taxon>Nematocera</taxon>
        <taxon>Psychodoidea</taxon>
        <taxon>Psychodidae</taxon>
        <taxon>Lutzomyia</taxon>
        <taxon>Lutzomyia</taxon>
    </lineage>
</organism>
<evidence type="ECO:0000313" key="2">
    <source>
        <dbReference type="EnsemblMetazoa" id="LLOJ003882-PA"/>
    </source>
</evidence>
<reference evidence="2" key="1">
    <citation type="submission" date="2020-05" db="UniProtKB">
        <authorList>
            <consortium name="EnsemblMetazoa"/>
        </authorList>
    </citation>
    <scope>IDENTIFICATION</scope>
    <source>
        <strain evidence="2">Jacobina</strain>
    </source>
</reference>